<evidence type="ECO:0000313" key="2">
    <source>
        <dbReference type="Proteomes" id="UP001162480"/>
    </source>
</evidence>
<name>A0AA36B8X9_OCTVU</name>
<organism evidence="1 2">
    <name type="scientific">Octopus vulgaris</name>
    <name type="common">Common octopus</name>
    <dbReference type="NCBI Taxonomy" id="6645"/>
    <lineage>
        <taxon>Eukaryota</taxon>
        <taxon>Metazoa</taxon>
        <taxon>Spiralia</taxon>
        <taxon>Lophotrochozoa</taxon>
        <taxon>Mollusca</taxon>
        <taxon>Cephalopoda</taxon>
        <taxon>Coleoidea</taxon>
        <taxon>Octopodiformes</taxon>
        <taxon>Octopoda</taxon>
        <taxon>Incirrata</taxon>
        <taxon>Octopodidae</taxon>
        <taxon>Octopus</taxon>
    </lineage>
</organism>
<keyword evidence="2" id="KW-1185">Reference proteome</keyword>
<accession>A0AA36B8X9</accession>
<reference evidence="1" key="1">
    <citation type="submission" date="2023-08" db="EMBL/GenBank/DDBJ databases">
        <authorList>
            <person name="Alioto T."/>
            <person name="Alioto T."/>
            <person name="Gomez Garrido J."/>
        </authorList>
    </citation>
    <scope>NUCLEOTIDE SEQUENCE</scope>
</reference>
<dbReference type="Proteomes" id="UP001162480">
    <property type="component" value="Chromosome 11"/>
</dbReference>
<proteinExistence type="predicted"/>
<evidence type="ECO:0000313" key="1">
    <source>
        <dbReference type="EMBL" id="CAI9730060.1"/>
    </source>
</evidence>
<dbReference type="EMBL" id="OX597824">
    <property type="protein sequence ID" value="CAI9730060.1"/>
    <property type="molecule type" value="Genomic_DNA"/>
</dbReference>
<sequence length="139" mass="15683">MLVAEYKRNSSIGDRNLKALQTRAEVPENINCLQSVMEKISSVMLNNPYTAAYLNMRTVEQEEKGTARENANPKKVTMHFISGPDARRYNNPVHNEIAAVFVGEDGALSVHPQGVQRQQISYLSLYLDRMIYPILLVST</sequence>
<dbReference type="AlphaFoldDB" id="A0AA36B8X9"/>
<protein>
    <recommendedName>
        <fullName evidence="3">Helitron helicase-like domain-containing protein</fullName>
    </recommendedName>
</protein>
<evidence type="ECO:0008006" key="3">
    <source>
        <dbReference type="Google" id="ProtNLM"/>
    </source>
</evidence>
<gene>
    <name evidence="1" type="ORF">OCTVUL_1B000704</name>
</gene>